<keyword evidence="5" id="KW-1185">Reference proteome</keyword>
<keyword evidence="3" id="KW-0732">Signal</keyword>
<evidence type="ECO:0000256" key="2">
    <source>
        <dbReference type="SAM" id="Phobius"/>
    </source>
</evidence>
<feature type="compositionally biased region" description="Low complexity" evidence="1">
    <location>
        <begin position="33"/>
        <end position="47"/>
    </location>
</feature>
<protein>
    <recommendedName>
        <fullName evidence="6">Transmembrane protein</fullName>
    </recommendedName>
</protein>
<accession>A0AAD4L503</accession>
<comment type="caution">
    <text evidence="4">The sequence shown here is derived from an EMBL/GenBank/DDBJ whole genome shotgun (WGS) entry which is preliminary data.</text>
</comment>
<reference evidence="4" key="1">
    <citation type="submission" date="2022-01" db="EMBL/GenBank/DDBJ databases">
        <title>Comparative genomics reveals a dynamic genome evolution in the ectomycorrhizal milk-cap (Lactarius) mushrooms.</title>
        <authorList>
            <consortium name="DOE Joint Genome Institute"/>
            <person name="Lebreton A."/>
            <person name="Tang N."/>
            <person name="Kuo A."/>
            <person name="LaButti K."/>
            <person name="Drula E."/>
            <person name="Barry K."/>
            <person name="Clum A."/>
            <person name="Lipzen A."/>
            <person name="Mousain D."/>
            <person name="Ng V."/>
            <person name="Wang R."/>
            <person name="Wang X."/>
            <person name="Dai Y."/>
            <person name="Henrissat B."/>
            <person name="Grigoriev I.V."/>
            <person name="Guerin-Laguette A."/>
            <person name="Yu F."/>
            <person name="Martin F.M."/>
        </authorList>
    </citation>
    <scope>NUCLEOTIDE SEQUENCE</scope>
    <source>
        <strain evidence="4">QP</strain>
    </source>
</reference>
<evidence type="ECO:0008006" key="6">
    <source>
        <dbReference type="Google" id="ProtNLM"/>
    </source>
</evidence>
<feature type="compositionally biased region" description="Basic and acidic residues" evidence="1">
    <location>
        <begin position="48"/>
        <end position="58"/>
    </location>
</feature>
<evidence type="ECO:0000313" key="5">
    <source>
        <dbReference type="Proteomes" id="UP001201163"/>
    </source>
</evidence>
<feature type="transmembrane region" description="Helical" evidence="2">
    <location>
        <begin position="67"/>
        <end position="90"/>
    </location>
</feature>
<feature type="chain" id="PRO_5042182224" description="Transmembrane protein" evidence="3">
    <location>
        <begin position="33"/>
        <end position="156"/>
    </location>
</feature>
<gene>
    <name evidence="4" type="ORF">EDB92DRAFT_606526</name>
</gene>
<proteinExistence type="predicted"/>
<name>A0AAD4L503_9AGAM</name>
<organism evidence="4 5">
    <name type="scientific">Lactarius akahatsu</name>
    <dbReference type="NCBI Taxonomy" id="416441"/>
    <lineage>
        <taxon>Eukaryota</taxon>
        <taxon>Fungi</taxon>
        <taxon>Dikarya</taxon>
        <taxon>Basidiomycota</taxon>
        <taxon>Agaricomycotina</taxon>
        <taxon>Agaricomycetes</taxon>
        <taxon>Russulales</taxon>
        <taxon>Russulaceae</taxon>
        <taxon>Lactarius</taxon>
    </lineage>
</organism>
<feature type="region of interest" description="Disordered" evidence="1">
    <location>
        <begin position="33"/>
        <end position="61"/>
    </location>
</feature>
<dbReference type="Proteomes" id="UP001201163">
    <property type="component" value="Unassembled WGS sequence"/>
</dbReference>
<evidence type="ECO:0000256" key="1">
    <source>
        <dbReference type="SAM" id="MobiDB-lite"/>
    </source>
</evidence>
<feature type="signal peptide" evidence="3">
    <location>
        <begin position="1"/>
        <end position="32"/>
    </location>
</feature>
<keyword evidence="2" id="KW-1133">Transmembrane helix</keyword>
<evidence type="ECO:0000313" key="4">
    <source>
        <dbReference type="EMBL" id="KAH8978287.1"/>
    </source>
</evidence>
<sequence>MSVFSRLASRVPQATLVLSLSIPFLILPGANAAPTSDPPTATAATSPLDDRAASEPTHKSSGLSVPALLAIVGVSLVVLLLGATLAYLYVRRRRVHQKRADHRKRTAQFQEMHRAGARPYYAGGVPVSLPLSATVSATTASSGEKGPRYPIRAYVV</sequence>
<evidence type="ECO:0000256" key="3">
    <source>
        <dbReference type="SAM" id="SignalP"/>
    </source>
</evidence>
<dbReference type="AlphaFoldDB" id="A0AAD4L503"/>
<dbReference type="EMBL" id="JAKELL010000238">
    <property type="protein sequence ID" value="KAH8978287.1"/>
    <property type="molecule type" value="Genomic_DNA"/>
</dbReference>
<keyword evidence="2" id="KW-0472">Membrane</keyword>
<keyword evidence="2" id="KW-0812">Transmembrane</keyword>